<proteinExistence type="predicted"/>
<feature type="compositionally biased region" description="Polar residues" evidence="3">
    <location>
        <begin position="15"/>
        <end position="36"/>
    </location>
</feature>
<feature type="repeat" description="Cell wall-binding" evidence="2">
    <location>
        <begin position="168"/>
        <end position="188"/>
    </location>
</feature>
<comment type="caution">
    <text evidence="4">The sequence shown here is derived from an EMBL/GenBank/DDBJ whole genome shotgun (WGS) entry which is preliminary data.</text>
</comment>
<dbReference type="EMBL" id="NIBD01000082">
    <property type="protein sequence ID" value="PAB53281.1"/>
    <property type="molecule type" value="Genomic_DNA"/>
</dbReference>
<dbReference type="Pfam" id="PF01473">
    <property type="entry name" value="Choline_bind_1"/>
    <property type="match status" value="1"/>
</dbReference>
<accession>A0A267M0Y9</accession>
<evidence type="ECO:0000256" key="3">
    <source>
        <dbReference type="SAM" id="MobiDB-lite"/>
    </source>
</evidence>
<dbReference type="AlphaFoldDB" id="A0A267M0Y9"/>
<evidence type="ECO:0000256" key="1">
    <source>
        <dbReference type="ARBA" id="ARBA00022737"/>
    </source>
</evidence>
<name>A0A267M0Y9_LACJH</name>
<feature type="region of interest" description="Disordered" evidence="3">
    <location>
        <begin position="1"/>
        <end position="55"/>
    </location>
</feature>
<dbReference type="Pfam" id="PF19127">
    <property type="entry name" value="Choline_bind_3"/>
    <property type="match status" value="2"/>
</dbReference>
<evidence type="ECO:0000313" key="4">
    <source>
        <dbReference type="EMBL" id="PAB53281.1"/>
    </source>
</evidence>
<protein>
    <submittedName>
        <fullName evidence="4">Uncharacterized protein</fullName>
    </submittedName>
</protein>
<dbReference type="Gene3D" id="2.10.270.10">
    <property type="entry name" value="Cholin Binding"/>
    <property type="match status" value="3"/>
</dbReference>
<dbReference type="PROSITE" id="PS51170">
    <property type="entry name" value="CW"/>
    <property type="match status" value="5"/>
</dbReference>
<feature type="repeat" description="Cell wall-binding" evidence="2">
    <location>
        <begin position="304"/>
        <end position="324"/>
    </location>
</feature>
<sequence>MFTGAMGQKVKADSAQHSPNEASLTLISRSNDGNASNHDDKTKENSYSNRSVNKDTVTVSQINTQTLNNQSAASNIQNDKVSKNNGLKSDYELVQKQQSKEIINSTNTSQNINVSGYASIDHNKDELLQASFSPRYLLTSFYAIPSSSPWHKVGDDWTFSKKDGTRAEEEWVVAPDGKWYYFDGSGNMAVNGWVSTNYNGQWKTYYFDQNGHYSKNAWHKVWDNWTFSKKDGTRAEEEWVVAPDKKWYYFDGSGNMAANGWVSTNYNGSWKTYYFDQNGHYSKNAWHKVWDYWTFSKKDGTQAKDEWIVAPDGKWYYFDGSGNMAANGWVDTYYNGQWKIYYFDQNGHYVH</sequence>
<evidence type="ECO:0000256" key="2">
    <source>
        <dbReference type="PROSITE-ProRule" id="PRU00591"/>
    </source>
</evidence>
<organism evidence="4 5">
    <name type="scientific">Lactobacillus johnsonii</name>
    <dbReference type="NCBI Taxonomy" id="33959"/>
    <lineage>
        <taxon>Bacteria</taxon>
        <taxon>Bacillati</taxon>
        <taxon>Bacillota</taxon>
        <taxon>Bacilli</taxon>
        <taxon>Lactobacillales</taxon>
        <taxon>Lactobacillaceae</taxon>
        <taxon>Lactobacillus</taxon>
    </lineage>
</organism>
<reference evidence="4 5" key="1">
    <citation type="submission" date="2017-05" db="EMBL/GenBank/DDBJ databases">
        <title>Lactobacillus johnsonii from commercial turkeys.</title>
        <authorList>
            <person name="Johnson T.J."/>
            <person name="Youmans B."/>
        </authorList>
    </citation>
    <scope>NUCLEOTIDE SEQUENCE [LARGE SCALE GENOMIC DNA]</scope>
    <source>
        <strain evidence="4 5">UMNLJ114</strain>
    </source>
</reference>
<feature type="repeat" description="Cell wall-binding" evidence="2">
    <location>
        <begin position="326"/>
        <end position="349"/>
    </location>
</feature>
<dbReference type="SUPFAM" id="SSF69360">
    <property type="entry name" value="Cell wall binding repeat"/>
    <property type="match status" value="1"/>
</dbReference>
<dbReference type="InterPro" id="IPR018337">
    <property type="entry name" value="Cell_wall/Cho-bd_repeat"/>
</dbReference>
<feature type="repeat" description="Cell wall-binding" evidence="2">
    <location>
        <begin position="258"/>
        <end position="281"/>
    </location>
</feature>
<keyword evidence="1" id="KW-0677">Repeat</keyword>
<evidence type="ECO:0000313" key="5">
    <source>
        <dbReference type="Proteomes" id="UP000216008"/>
    </source>
</evidence>
<gene>
    <name evidence="4" type="ORF">A3Q24_10070</name>
</gene>
<feature type="compositionally biased region" description="Polar residues" evidence="3">
    <location>
        <begin position="45"/>
        <end position="55"/>
    </location>
</feature>
<feature type="repeat" description="Cell wall-binding" evidence="2">
    <location>
        <begin position="190"/>
        <end position="213"/>
    </location>
</feature>
<dbReference type="Proteomes" id="UP000216008">
    <property type="component" value="Unassembled WGS sequence"/>
</dbReference>